<feature type="transmembrane region" description="Helical" evidence="7">
    <location>
        <begin position="143"/>
        <end position="164"/>
    </location>
</feature>
<dbReference type="GeneID" id="63779242"/>
<dbReference type="InterPro" id="IPR049326">
    <property type="entry name" value="Rhodopsin_dom_fungi"/>
</dbReference>
<dbReference type="InParanoid" id="A0A1Y2DSA8"/>
<feature type="domain" description="Rhodopsin" evidence="8">
    <location>
        <begin position="50"/>
        <end position="285"/>
    </location>
</feature>
<gene>
    <name evidence="9" type="ORF">BCR38DRAFT_476275</name>
</gene>
<accession>A0A1Y2DSA8</accession>
<dbReference type="GO" id="GO:0016020">
    <property type="term" value="C:membrane"/>
    <property type="evidence" value="ECO:0007669"/>
    <property type="project" value="UniProtKB-SubCell"/>
</dbReference>
<comment type="caution">
    <text evidence="9">The sequence shown here is derived from an EMBL/GenBank/DDBJ whole genome shotgun (WGS) entry which is preliminary data.</text>
</comment>
<dbReference type="PANTHER" id="PTHR33048:SF42">
    <property type="entry name" value="INTEGRAL MEMBRANE PROTEIN"/>
    <property type="match status" value="1"/>
</dbReference>
<keyword evidence="10" id="KW-1185">Reference proteome</keyword>
<keyword evidence="4 7" id="KW-0472">Membrane</keyword>
<name>A0A1Y2DSA8_9PEZI</name>
<feature type="transmembrane region" description="Helical" evidence="7">
    <location>
        <begin position="66"/>
        <end position="91"/>
    </location>
</feature>
<feature type="transmembrane region" description="Helical" evidence="7">
    <location>
        <begin position="33"/>
        <end position="54"/>
    </location>
</feature>
<feature type="compositionally biased region" description="Basic residues" evidence="6">
    <location>
        <begin position="338"/>
        <end position="347"/>
    </location>
</feature>
<evidence type="ECO:0000256" key="2">
    <source>
        <dbReference type="ARBA" id="ARBA00022692"/>
    </source>
</evidence>
<evidence type="ECO:0000256" key="3">
    <source>
        <dbReference type="ARBA" id="ARBA00022989"/>
    </source>
</evidence>
<protein>
    <recommendedName>
        <fullName evidence="8">Rhodopsin domain-containing protein</fullName>
    </recommendedName>
</protein>
<comment type="similarity">
    <text evidence="5">Belongs to the SAT4 family.</text>
</comment>
<dbReference type="STRING" id="1141098.A0A1Y2DSA8"/>
<feature type="transmembrane region" description="Helical" evidence="7">
    <location>
        <begin position="103"/>
        <end position="123"/>
    </location>
</feature>
<evidence type="ECO:0000313" key="10">
    <source>
        <dbReference type="Proteomes" id="UP000193689"/>
    </source>
</evidence>
<dbReference type="EMBL" id="MCFJ01000010">
    <property type="protein sequence ID" value="ORY61555.1"/>
    <property type="molecule type" value="Genomic_DNA"/>
</dbReference>
<dbReference type="Pfam" id="PF20684">
    <property type="entry name" value="Fung_rhodopsin"/>
    <property type="match status" value="1"/>
</dbReference>
<evidence type="ECO:0000259" key="8">
    <source>
        <dbReference type="Pfam" id="PF20684"/>
    </source>
</evidence>
<evidence type="ECO:0000256" key="7">
    <source>
        <dbReference type="SAM" id="Phobius"/>
    </source>
</evidence>
<evidence type="ECO:0000256" key="5">
    <source>
        <dbReference type="ARBA" id="ARBA00038359"/>
    </source>
</evidence>
<feature type="transmembrane region" description="Helical" evidence="7">
    <location>
        <begin position="262"/>
        <end position="285"/>
    </location>
</feature>
<feature type="transmembrane region" description="Helical" evidence="7">
    <location>
        <begin position="224"/>
        <end position="242"/>
    </location>
</feature>
<dbReference type="Proteomes" id="UP000193689">
    <property type="component" value="Unassembled WGS sequence"/>
</dbReference>
<dbReference type="RefSeq" id="XP_040713632.1">
    <property type="nucleotide sequence ID" value="XM_040863030.1"/>
</dbReference>
<sequence length="375" mass="41603">MSNSIHSLQTPTSGQVINTVNTLLPHDDYGPQIHLTIWTLTAVAAAWLGVRIYCKCARHRGLWFDDYVLIASWVVLIFGDISLALAVHFGFGKHTYDIPQGNFPNMLLVSSFAGFFMIVGAAWSKTSFAITLLRISSGWVKFLIWFIIVSVNVILGFSALFTWVRCWPLEKNWHPNVDGTCIPFRNIIFYNVFTAGFSGAMDIVLALLPWKMLWNLNMSKKEKLGALCAMSMGVFAGITSLIKTITIPGTGKPDIADTIQLVILAVAEIAVTIIAASIPILRALAKDTTPKTREFLPLSSGLSWSRRRGFWPEFTAPSPTSTEEDQPEPPGLELQPISKKRRNRSRNQIKPLSRIVEAEELPKGRRFSSGGISPV</sequence>
<keyword evidence="2 7" id="KW-0812">Transmembrane</keyword>
<feature type="region of interest" description="Disordered" evidence="6">
    <location>
        <begin position="313"/>
        <end position="353"/>
    </location>
</feature>
<organism evidence="9 10">
    <name type="scientific">Pseudomassariella vexata</name>
    <dbReference type="NCBI Taxonomy" id="1141098"/>
    <lineage>
        <taxon>Eukaryota</taxon>
        <taxon>Fungi</taxon>
        <taxon>Dikarya</taxon>
        <taxon>Ascomycota</taxon>
        <taxon>Pezizomycotina</taxon>
        <taxon>Sordariomycetes</taxon>
        <taxon>Xylariomycetidae</taxon>
        <taxon>Amphisphaeriales</taxon>
        <taxon>Pseudomassariaceae</taxon>
        <taxon>Pseudomassariella</taxon>
    </lineage>
</organism>
<comment type="subcellular location">
    <subcellularLocation>
        <location evidence="1">Membrane</location>
        <topology evidence="1">Multi-pass membrane protein</topology>
    </subcellularLocation>
</comment>
<dbReference type="OrthoDB" id="5417887at2759"/>
<dbReference type="AlphaFoldDB" id="A0A1Y2DSA8"/>
<evidence type="ECO:0000256" key="4">
    <source>
        <dbReference type="ARBA" id="ARBA00023136"/>
    </source>
</evidence>
<keyword evidence="3 7" id="KW-1133">Transmembrane helix</keyword>
<dbReference type="PANTHER" id="PTHR33048">
    <property type="entry name" value="PTH11-LIKE INTEGRAL MEMBRANE PROTEIN (AFU_ORTHOLOGUE AFUA_5G11245)"/>
    <property type="match status" value="1"/>
</dbReference>
<dbReference type="InterPro" id="IPR052337">
    <property type="entry name" value="SAT4-like"/>
</dbReference>
<evidence type="ECO:0000256" key="1">
    <source>
        <dbReference type="ARBA" id="ARBA00004141"/>
    </source>
</evidence>
<reference evidence="9 10" key="1">
    <citation type="submission" date="2016-07" db="EMBL/GenBank/DDBJ databases">
        <title>Pervasive Adenine N6-methylation of Active Genes in Fungi.</title>
        <authorList>
            <consortium name="DOE Joint Genome Institute"/>
            <person name="Mondo S.J."/>
            <person name="Dannebaum R.O."/>
            <person name="Kuo R.C."/>
            <person name="Labutti K."/>
            <person name="Haridas S."/>
            <person name="Kuo A."/>
            <person name="Salamov A."/>
            <person name="Ahrendt S.R."/>
            <person name="Lipzen A."/>
            <person name="Sullivan W."/>
            <person name="Andreopoulos W.B."/>
            <person name="Clum A."/>
            <person name="Lindquist E."/>
            <person name="Daum C."/>
            <person name="Ramamoorthy G.K."/>
            <person name="Gryganskyi A."/>
            <person name="Culley D."/>
            <person name="Magnuson J.K."/>
            <person name="James T.Y."/>
            <person name="O'Malley M.A."/>
            <person name="Stajich J.E."/>
            <person name="Spatafora J.W."/>
            <person name="Visel A."/>
            <person name="Grigoriev I.V."/>
        </authorList>
    </citation>
    <scope>NUCLEOTIDE SEQUENCE [LARGE SCALE GENOMIC DNA]</scope>
    <source>
        <strain evidence="9 10">CBS 129021</strain>
    </source>
</reference>
<evidence type="ECO:0000313" key="9">
    <source>
        <dbReference type="EMBL" id="ORY61555.1"/>
    </source>
</evidence>
<feature type="transmembrane region" description="Helical" evidence="7">
    <location>
        <begin position="187"/>
        <end position="212"/>
    </location>
</feature>
<proteinExistence type="inferred from homology"/>
<evidence type="ECO:0000256" key="6">
    <source>
        <dbReference type="SAM" id="MobiDB-lite"/>
    </source>
</evidence>